<evidence type="ECO:0000256" key="3">
    <source>
        <dbReference type="ARBA" id="ARBA00004496"/>
    </source>
</evidence>
<protein>
    <recommendedName>
        <fullName evidence="7 12">Adenine phosphoribosyltransferase</fullName>
        <shortName evidence="12">APRT</shortName>
        <ecNumber evidence="7 12">2.4.2.7</ecNumber>
    </recommendedName>
</protein>
<dbReference type="InterPro" id="IPR029057">
    <property type="entry name" value="PRTase-like"/>
</dbReference>
<keyword evidence="9 12" id="KW-0328">Glycosyltransferase</keyword>
<evidence type="ECO:0000256" key="11">
    <source>
        <dbReference type="ARBA" id="ARBA00022726"/>
    </source>
</evidence>
<name>A0A0A7S0J2_FRIPE</name>
<dbReference type="Gene3D" id="3.40.50.2020">
    <property type="match status" value="1"/>
</dbReference>
<gene>
    <name evidence="12" type="primary">apt</name>
    <name evidence="15" type="ORF">DKK76_05920</name>
    <name evidence="14" type="ORF">FPB0191_01236</name>
</gene>
<dbReference type="GO" id="GO:0003999">
    <property type="term" value="F:adenine phosphoribosyltransferase activity"/>
    <property type="evidence" value="ECO:0007669"/>
    <property type="project" value="UniProtKB-UniRule"/>
</dbReference>
<evidence type="ECO:0000313" key="16">
    <source>
        <dbReference type="Proteomes" id="UP000030901"/>
    </source>
</evidence>
<evidence type="ECO:0000313" key="14">
    <source>
        <dbReference type="EMBL" id="AJA45059.1"/>
    </source>
</evidence>
<dbReference type="GO" id="GO:0044209">
    <property type="term" value="P:AMP salvage"/>
    <property type="evidence" value="ECO:0007669"/>
    <property type="project" value="UniProtKB-UniRule"/>
</dbReference>
<feature type="domain" description="Phosphoribosyltransferase" evidence="13">
    <location>
        <begin position="32"/>
        <end position="147"/>
    </location>
</feature>
<dbReference type="KEGG" id="fpp:FPB0191_01236"/>
<dbReference type="CDD" id="cd06223">
    <property type="entry name" value="PRTases_typeI"/>
    <property type="match status" value="1"/>
</dbReference>
<dbReference type="EC" id="2.4.2.7" evidence="7 12"/>
<evidence type="ECO:0000256" key="2">
    <source>
        <dbReference type="ARBA" id="ARBA00003968"/>
    </source>
</evidence>
<dbReference type="STRING" id="1267021.FPB0191_01236"/>
<keyword evidence="16" id="KW-1185">Reference proteome</keyword>
<evidence type="ECO:0000313" key="15">
    <source>
        <dbReference type="EMBL" id="PXY95314.1"/>
    </source>
</evidence>
<evidence type="ECO:0000256" key="4">
    <source>
        <dbReference type="ARBA" id="ARBA00004659"/>
    </source>
</evidence>
<dbReference type="FunFam" id="3.40.50.2020:FF:000004">
    <property type="entry name" value="Adenine phosphoribosyltransferase"/>
    <property type="match status" value="1"/>
</dbReference>
<evidence type="ECO:0000313" key="17">
    <source>
        <dbReference type="Proteomes" id="UP000247838"/>
    </source>
</evidence>
<dbReference type="GO" id="GO:0006166">
    <property type="term" value="P:purine ribonucleoside salvage"/>
    <property type="evidence" value="ECO:0007669"/>
    <property type="project" value="UniProtKB-UniRule"/>
</dbReference>
<comment type="subunit">
    <text evidence="6 12">Homodimer.</text>
</comment>
<keyword evidence="10 12" id="KW-0808">Transferase</keyword>
<dbReference type="NCBIfam" id="NF002636">
    <property type="entry name" value="PRK02304.1-5"/>
    <property type="match status" value="1"/>
</dbReference>
<evidence type="ECO:0000256" key="5">
    <source>
        <dbReference type="ARBA" id="ARBA00008391"/>
    </source>
</evidence>
<evidence type="ECO:0000256" key="7">
    <source>
        <dbReference type="ARBA" id="ARBA00011893"/>
    </source>
</evidence>
<dbReference type="Proteomes" id="UP000247838">
    <property type="component" value="Unassembled WGS sequence"/>
</dbReference>
<dbReference type="EMBL" id="QGLM01000013">
    <property type="protein sequence ID" value="PXY95314.1"/>
    <property type="molecule type" value="Genomic_DNA"/>
</dbReference>
<dbReference type="GO" id="GO:0006168">
    <property type="term" value="P:adenine salvage"/>
    <property type="evidence" value="ECO:0007669"/>
    <property type="project" value="InterPro"/>
</dbReference>
<dbReference type="InterPro" id="IPR000836">
    <property type="entry name" value="PRTase_dom"/>
</dbReference>
<organism evidence="14 16">
    <name type="scientific">Frischella perrara</name>
    <dbReference type="NCBI Taxonomy" id="1267021"/>
    <lineage>
        <taxon>Bacteria</taxon>
        <taxon>Pseudomonadati</taxon>
        <taxon>Pseudomonadota</taxon>
        <taxon>Gammaproteobacteria</taxon>
        <taxon>Orbales</taxon>
        <taxon>Orbaceae</taxon>
        <taxon>Frischella</taxon>
    </lineage>
</organism>
<evidence type="ECO:0000256" key="10">
    <source>
        <dbReference type="ARBA" id="ARBA00022679"/>
    </source>
</evidence>
<evidence type="ECO:0000256" key="12">
    <source>
        <dbReference type="HAMAP-Rule" id="MF_00004"/>
    </source>
</evidence>
<dbReference type="UniPathway" id="UPA00588">
    <property type="reaction ID" value="UER00646"/>
</dbReference>
<reference evidence="14 16" key="1">
    <citation type="journal article" date="2014" name="Appl. Environ. Microbiol.">
        <title>Gut symbionts from distinct hosts exhibit genotoxic activity via divergent colibactin biosynthetic pathways.</title>
        <authorList>
            <person name="Engel P."/>
            <person name="Vizcaino M.I."/>
            <person name="Crawford J.M."/>
        </authorList>
    </citation>
    <scope>NUCLEOTIDE SEQUENCE [LARGE SCALE GENOMIC DNA]</scope>
    <source>
        <strain evidence="14 16">PEB0191</strain>
    </source>
</reference>
<keyword evidence="11 12" id="KW-0660">Purine salvage</keyword>
<dbReference type="NCBIfam" id="NF002632">
    <property type="entry name" value="PRK02304.1-1"/>
    <property type="match status" value="1"/>
</dbReference>
<comment type="function">
    <text evidence="2 12">Catalyzes a salvage reaction resulting in the formation of AMP, that is energically less costly than de novo synthesis.</text>
</comment>
<keyword evidence="8 12" id="KW-0963">Cytoplasm</keyword>
<dbReference type="PANTHER" id="PTHR11776">
    <property type="entry name" value="ADENINE PHOSPHORIBOSYLTRANSFERASE"/>
    <property type="match status" value="1"/>
</dbReference>
<reference evidence="15 17" key="2">
    <citation type="submission" date="2018-05" db="EMBL/GenBank/DDBJ databases">
        <title>Reference genomes for bee gut microbiota database.</title>
        <authorList>
            <person name="Ellegaard K.M."/>
        </authorList>
    </citation>
    <scope>NUCLEOTIDE SEQUENCE [LARGE SCALE GENOMIC DNA]</scope>
    <source>
        <strain evidence="15 17">ESL0167</strain>
    </source>
</reference>
<dbReference type="AlphaFoldDB" id="A0A0A7S0J2"/>
<dbReference type="NCBIfam" id="TIGR01090">
    <property type="entry name" value="apt"/>
    <property type="match status" value="1"/>
</dbReference>
<dbReference type="HAMAP" id="MF_00004">
    <property type="entry name" value="Aden_phosphoribosyltr"/>
    <property type="match status" value="1"/>
</dbReference>
<evidence type="ECO:0000256" key="1">
    <source>
        <dbReference type="ARBA" id="ARBA00000868"/>
    </source>
</evidence>
<proteinExistence type="inferred from homology"/>
<dbReference type="RefSeq" id="WP_039104728.1">
    <property type="nucleotide sequence ID" value="NZ_CALYQC010000037.1"/>
</dbReference>
<comment type="similarity">
    <text evidence="5 12">Belongs to the purine/pyrimidine phosphoribosyltransferase family.</text>
</comment>
<dbReference type="HOGENOM" id="CLU_063339_3_0_6"/>
<dbReference type="SUPFAM" id="SSF53271">
    <property type="entry name" value="PRTase-like"/>
    <property type="match status" value="1"/>
</dbReference>
<evidence type="ECO:0000256" key="9">
    <source>
        <dbReference type="ARBA" id="ARBA00022676"/>
    </source>
</evidence>
<evidence type="ECO:0000259" key="13">
    <source>
        <dbReference type="Pfam" id="PF00156"/>
    </source>
</evidence>
<dbReference type="PANTHER" id="PTHR11776:SF7">
    <property type="entry name" value="PHOSPHORIBOSYLTRANSFERASE DOMAIN-CONTAINING PROTEIN"/>
    <property type="match status" value="1"/>
</dbReference>
<evidence type="ECO:0000256" key="6">
    <source>
        <dbReference type="ARBA" id="ARBA00011738"/>
    </source>
</evidence>
<dbReference type="InterPro" id="IPR050120">
    <property type="entry name" value="Adenine_PRTase"/>
</dbReference>
<accession>A0A0A7S0J2</accession>
<dbReference type="OrthoDB" id="9803963at2"/>
<dbReference type="Pfam" id="PF00156">
    <property type="entry name" value="Pribosyltran"/>
    <property type="match status" value="1"/>
</dbReference>
<sequence>MQNKQAQLDLIKNSIITIPNYPKEGVLFRDITSLLEDPIAFKTTIELFVEHYRDKKIDKVVGTEARGFIFAAPVALALNAGFIPVRKPHKLPRHVFKEEYQLEYGKDALEIHTDAIKPGERVLMIDDLLATGGTIAATTKLIRKAGGIVEDAAFVIDLPDLGGRNKLTELGVNCFTLVEFSGE</sequence>
<dbReference type="Proteomes" id="UP000030901">
    <property type="component" value="Chromosome"/>
</dbReference>
<evidence type="ECO:0000256" key="8">
    <source>
        <dbReference type="ARBA" id="ARBA00022490"/>
    </source>
</evidence>
<dbReference type="InterPro" id="IPR005764">
    <property type="entry name" value="Ade_phspho_trans"/>
</dbReference>
<dbReference type="GO" id="GO:0005829">
    <property type="term" value="C:cytosol"/>
    <property type="evidence" value="ECO:0007669"/>
    <property type="project" value="TreeGrafter"/>
</dbReference>
<dbReference type="NCBIfam" id="NF002633">
    <property type="entry name" value="PRK02304.1-2"/>
    <property type="match status" value="1"/>
</dbReference>
<dbReference type="EMBL" id="CP009056">
    <property type="protein sequence ID" value="AJA45059.1"/>
    <property type="molecule type" value="Genomic_DNA"/>
</dbReference>
<dbReference type="NCBIfam" id="NF002634">
    <property type="entry name" value="PRK02304.1-3"/>
    <property type="match status" value="1"/>
</dbReference>
<comment type="pathway">
    <text evidence="4 12">Purine metabolism; AMP biosynthesis via salvage pathway; AMP from adenine: step 1/1.</text>
</comment>
<comment type="catalytic activity">
    <reaction evidence="1 12">
        <text>AMP + diphosphate = 5-phospho-alpha-D-ribose 1-diphosphate + adenine</text>
        <dbReference type="Rhea" id="RHEA:16609"/>
        <dbReference type="ChEBI" id="CHEBI:16708"/>
        <dbReference type="ChEBI" id="CHEBI:33019"/>
        <dbReference type="ChEBI" id="CHEBI:58017"/>
        <dbReference type="ChEBI" id="CHEBI:456215"/>
        <dbReference type="EC" id="2.4.2.7"/>
    </reaction>
</comment>
<comment type="subcellular location">
    <subcellularLocation>
        <location evidence="3 12">Cytoplasm</location>
    </subcellularLocation>
</comment>